<dbReference type="PANTHER" id="PTHR34382">
    <property type="entry name" value="PTS SYSTEM N,N'-DIACETYLCHITOBIOSE-SPECIFIC EIIA COMPONENT"/>
    <property type="match status" value="1"/>
</dbReference>
<keyword evidence="8" id="KW-0460">Magnesium</keyword>
<keyword evidence="3" id="KW-0963">Cytoplasm</keyword>
<evidence type="ECO:0000256" key="3">
    <source>
        <dbReference type="ARBA" id="ARBA00022490"/>
    </source>
</evidence>
<evidence type="ECO:0000256" key="5">
    <source>
        <dbReference type="ARBA" id="ARBA00022679"/>
    </source>
</evidence>
<feature type="modified residue" description="Phosphohistidine; by HPr" evidence="9">
    <location>
        <position position="78"/>
    </location>
</feature>
<gene>
    <name evidence="10" type="ORF">C7P63_03355</name>
</gene>
<evidence type="ECO:0000256" key="9">
    <source>
        <dbReference type="PROSITE-ProRule" id="PRU00418"/>
    </source>
</evidence>
<dbReference type="Gene3D" id="1.20.58.80">
    <property type="entry name" value="Phosphotransferase system, lactose/cellobiose-type IIA subunit"/>
    <property type="match status" value="1"/>
</dbReference>
<evidence type="ECO:0000256" key="7">
    <source>
        <dbReference type="PIRSR" id="PIRSR000699-1"/>
    </source>
</evidence>
<comment type="cofactor">
    <cofactor evidence="8">
        <name>Mg(2+)</name>
        <dbReference type="ChEBI" id="CHEBI:18420"/>
    </cofactor>
    <text evidence="8">Binds 1 Mg(2+) ion per trimer.</text>
</comment>
<evidence type="ECO:0000313" key="11">
    <source>
        <dbReference type="Proteomes" id="UP000277864"/>
    </source>
</evidence>
<organism evidence="10 11">
    <name type="scientific">Vagococcus humatus</name>
    <dbReference type="NCBI Taxonomy" id="1889241"/>
    <lineage>
        <taxon>Bacteria</taxon>
        <taxon>Bacillati</taxon>
        <taxon>Bacillota</taxon>
        <taxon>Bacilli</taxon>
        <taxon>Lactobacillales</taxon>
        <taxon>Enterococcaceae</taxon>
        <taxon>Vagococcus</taxon>
    </lineage>
</organism>
<evidence type="ECO:0000313" key="10">
    <source>
        <dbReference type="EMBL" id="RST90129.1"/>
    </source>
</evidence>
<sequence length="105" mass="11568">MTDSPNMEVVMSLIVYAGNAKSLAMEAIQAAKQGKFNEAKETLKEADASLVEAHHSQTSLLTKEAQGEKTELTLLMVHAQDHLMTSIAFADLAKEFVELYEKLDQ</sequence>
<comment type="caution">
    <text evidence="10">The sequence shown here is derived from an EMBL/GenBank/DDBJ whole genome shotgun (WGS) entry which is preliminary data.</text>
</comment>
<comment type="subcellular location">
    <subcellularLocation>
        <location evidence="1">Cytoplasm</location>
    </subcellularLocation>
</comment>
<dbReference type="PANTHER" id="PTHR34382:SF7">
    <property type="entry name" value="PTS SYSTEM N,N'-DIACETYLCHITOBIOSE-SPECIFIC EIIA COMPONENT"/>
    <property type="match status" value="1"/>
</dbReference>
<dbReference type="GO" id="GO:0009401">
    <property type="term" value="P:phosphoenolpyruvate-dependent sugar phosphotransferase system"/>
    <property type="evidence" value="ECO:0007669"/>
    <property type="project" value="UniProtKB-KW"/>
</dbReference>
<dbReference type="OrthoDB" id="350602at2"/>
<feature type="active site" description="Tele-phosphohistidine intermediate" evidence="7">
    <location>
        <position position="78"/>
    </location>
</feature>
<dbReference type="InterPro" id="IPR003188">
    <property type="entry name" value="PTS_IIA_lac/cel"/>
</dbReference>
<dbReference type="InterPro" id="IPR036542">
    <property type="entry name" value="PTS_IIA_lac/cel_sf"/>
</dbReference>
<reference evidence="10 11" key="1">
    <citation type="submission" date="2018-03" db="EMBL/GenBank/DDBJ databases">
        <authorList>
            <person name="Gulvik C.A."/>
        </authorList>
    </citation>
    <scope>NUCLEOTIDE SEQUENCE [LARGE SCALE GENOMIC DNA]</scope>
    <source>
        <strain evidence="10 11">JCM 31581</strain>
    </source>
</reference>
<keyword evidence="6" id="KW-0598">Phosphotransferase system</keyword>
<evidence type="ECO:0000256" key="8">
    <source>
        <dbReference type="PIRSR" id="PIRSR000699-2"/>
    </source>
</evidence>
<dbReference type="GO" id="GO:0016740">
    <property type="term" value="F:transferase activity"/>
    <property type="evidence" value="ECO:0007669"/>
    <property type="project" value="UniProtKB-KW"/>
</dbReference>
<proteinExistence type="predicted"/>
<dbReference type="AlphaFoldDB" id="A0A3R9YY38"/>
<accession>A0A3R9YY38</accession>
<keyword evidence="5" id="KW-0808">Transferase</keyword>
<dbReference type="CDD" id="cd00215">
    <property type="entry name" value="PTS_IIA_lac"/>
    <property type="match status" value="1"/>
</dbReference>
<evidence type="ECO:0000256" key="2">
    <source>
        <dbReference type="ARBA" id="ARBA00022448"/>
    </source>
</evidence>
<dbReference type="GO" id="GO:0005737">
    <property type="term" value="C:cytoplasm"/>
    <property type="evidence" value="ECO:0007669"/>
    <property type="project" value="UniProtKB-SubCell"/>
</dbReference>
<keyword evidence="8" id="KW-0479">Metal-binding</keyword>
<name>A0A3R9YY38_9ENTE</name>
<evidence type="ECO:0000256" key="1">
    <source>
        <dbReference type="ARBA" id="ARBA00004496"/>
    </source>
</evidence>
<dbReference type="Pfam" id="PF02255">
    <property type="entry name" value="PTS_IIA"/>
    <property type="match status" value="1"/>
</dbReference>
<dbReference type="PROSITE" id="PS51095">
    <property type="entry name" value="PTS_EIIA_TYPE_3"/>
    <property type="match status" value="1"/>
</dbReference>
<dbReference type="RefSeq" id="WP_125942743.1">
    <property type="nucleotide sequence ID" value="NZ_PXZH01000001.1"/>
</dbReference>
<dbReference type="PIRSF" id="PIRSF000699">
    <property type="entry name" value="PTS_IILac_III"/>
    <property type="match status" value="1"/>
</dbReference>
<keyword evidence="2" id="KW-0813">Transport</keyword>
<dbReference type="EMBL" id="PXZH01000001">
    <property type="protein sequence ID" value="RST90129.1"/>
    <property type="molecule type" value="Genomic_DNA"/>
</dbReference>
<dbReference type="SUPFAM" id="SSF46973">
    <property type="entry name" value="Enzyme IIa from lactose specific PTS, IIa-lac"/>
    <property type="match status" value="1"/>
</dbReference>
<dbReference type="FunFam" id="1.20.58.80:FF:000001">
    <property type="entry name" value="PTS system, lactose-specific IIa component"/>
    <property type="match status" value="1"/>
</dbReference>
<feature type="binding site" evidence="8">
    <location>
        <position position="81"/>
    </location>
    <ligand>
        <name>Mg(2+)</name>
        <dbReference type="ChEBI" id="CHEBI:18420"/>
        <note>ligand shared between all trimeric partners</note>
    </ligand>
</feature>
<evidence type="ECO:0000256" key="4">
    <source>
        <dbReference type="ARBA" id="ARBA00022597"/>
    </source>
</evidence>
<dbReference type="Proteomes" id="UP000277864">
    <property type="component" value="Unassembled WGS sequence"/>
</dbReference>
<keyword evidence="11" id="KW-1185">Reference proteome</keyword>
<dbReference type="GO" id="GO:0046872">
    <property type="term" value="F:metal ion binding"/>
    <property type="evidence" value="ECO:0007669"/>
    <property type="project" value="UniProtKB-KW"/>
</dbReference>
<protein>
    <submittedName>
        <fullName evidence="10">PTS lactose/cellobiose transporter subunit IIA</fullName>
    </submittedName>
</protein>
<evidence type="ECO:0000256" key="6">
    <source>
        <dbReference type="ARBA" id="ARBA00022683"/>
    </source>
</evidence>
<keyword evidence="4" id="KW-0762">Sugar transport</keyword>